<keyword evidence="2 4" id="KW-0560">Oxidoreductase</keyword>
<protein>
    <submittedName>
        <fullName evidence="7">D-3-phosphoglycerate dehydrogenase</fullName>
    </submittedName>
</protein>
<reference evidence="7 8" key="1">
    <citation type="submission" date="2019-06" db="EMBL/GenBank/DDBJ databases">
        <title>Genomic Encyclopedia of Archaeal and Bacterial Type Strains, Phase II (KMG-II): from individual species to whole genera.</title>
        <authorList>
            <person name="Goeker M."/>
        </authorList>
    </citation>
    <scope>NUCLEOTIDE SEQUENCE [LARGE SCALE GENOMIC DNA]</scope>
    <source>
        <strain evidence="7 8">DSM 7270</strain>
    </source>
</reference>
<organism evidence="7 8">
    <name type="scientific">Acidovorax temperans</name>
    <dbReference type="NCBI Taxonomy" id="80878"/>
    <lineage>
        <taxon>Bacteria</taxon>
        <taxon>Pseudomonadati</taxon>
        <taxon>Pseudomonadota</taxon>
        <taxon>Betaproteobacteria</taxon>
        <taxon>Burkholderiales</taxon>
        <taxon>Comamonadaceae</taxon>
        <taxon>Acidovorax</taxon>
    </lineage>
</organism>
<dbReference type="CDD" id="cd12173">
    <property type="entry name" value="PGDH_4"/>
    <property type="match status" value="1"/>
</dbReference>
<dbReference type="SUPFAM" id="SSF52283">
    <property type="entry name" value="Formate/glycerate dehydrogenase catalytic domain-like"/>
    <property type="match status" value="1"/>
</dbReference>
<dbReference type="PROSITE" id="PS00670">
    <property type="entry name" value="D_2_HYDROXYACID_DH_2"/>
    <property type="match status" value="1"/>
</dbReference>
<gene>
    <name evidence="7" type="ORF">BDD18_2061</name>
</gene>
<dbReference type="InterPro" id="IPR006140">
    <property type="entry name" value="D-isomer_DH_NAD-bd"/>
</dbReference>
<feature type="domain" description="D-isomer specific 2-hydroxyacid dehydrogenase NAD-binding" evidence="6">
    <location>
        <begin position="121"/>
        <end position="297"/>
    </location>
</feature>
<dbReference type="EMBL" id="VFPV01000002">
    <property type="protein sequence ID" value="TQN03385.1"/>
    <property type="molecule type" value="Genomic_DNA"/>
</dbReference>
<dbReference type="PANTHER" id="PTHR42789">
    <property type="entry name" value="D-ISOMER SPECIFIC 2-HYDROXYACID DEHYDROGENASE FAMILY PROTEIN (AFU_ORTHOLOGUE AFUA_6G10090)"/>
    <property type="match status" value="1"/>
</dbReference>
<dbReference type="FunFam" id="3.40.50.720:FF:000203">
    <property type="entry name" value="D-3-phosphoglycerate dehydrogenase (SerA)"/>
    <property type="match status" value="1"/>
</dbReference>
<evidence type="ECO:0000313" key="8">
    <source>
        <dbReference type="Proteomes" id="UP000316993"/>
    </source>
</evidence>
<evidence type="ECO:0000256" key="3">
    <source>
        <dbReference type="ARBA" id="ARBA00023027"/>
    </source>
</evidence>
<evidence type="ECO:0000259" key="6">
    <source>
        <dbReference type="Pfam" id="PF02826"/>
    </source>
</evidence>
<accession>A0A543L7S3</accession>
<dbReference type="AlphaFoldDB" id="A0A543L7S3"/>
<name>A0A543L7S3_9BURK</name>
<dbReference type="Pfam" id="PF02826">
    <property type="entry name" value="2-Hacid_dh_C"/>
    <property type="match status" value="1"/>
</dbReference>
<dbReference type="GO" id="GO:0016616">
    <property type="term" value="F:oxidoreductase activity, acting on the CH-OH group of donors, NAD or NADP as acceptor"/>
    <property type="evidence" value="ECO:0007669"/>
    <property type="project" value="InterPro"/>
</dbReference>
<dbReference type="SUPFAM" id="SSF51735">
    <property type="entry name" value="NAD(P)-binding Rossmann-fold domains"/>
    <property type="match status" value="1"/>
</dbReference>
<dbReference type="Proteomes" id="UP000316993">
    <property type="component" value="Unassembled WGS sequence"/>
</dbReference>
<dbReference type="Pfam" id="PF00389">
    <property type="entry name" value="2-Hacid_dh"/>
    <property type="match status" value="1"/>
</dbReference>
<dbReference type="InterPro" id="IPR006139">
    <property type="entry name" value="D-isomer_2_OHA_DH_cat_dom"/>
</dbReference>
<dbReference type="InterPro" id="IPR029753">
    <property type="entry name" value="D-isomer_DH_CS"/>
</dbReference>
<dbReference type="InterPro" id="IPR050857">
    <property type="entry name" value="D-2-hydroxyacid_DH"/>
</dbReference>
<evidence type="ECO:0000313" key="7">
    <source>
        <dbReference type="EMBL" id="TQN03385.1"/>
    </source>
</evidence>
<evidence type="ECO:0000256" key="4">
    <source>
        <dbReference type="RuleBase" id="RU003719"/>
    </source>
</evidence>
<dbReference type="GO" id="GO:0051287">
    <property type="term" value="F:NAD binding"/>
    <property type="evidence" value="ECO:0007669"/>
    <property type="project" value="InterPro"/>
</dbReference>
<proteinExistence type="inferred from homology"/>
<dbReference type="Gene3D" id="3.40.50.720">
    <property type="entry name" value="NAD(P)-binding Rossmann-like Domain"/>
    <property type="match status" value="2"/>
</dbReference>
<evidence type="ECO:0000259" key="5">
    <source>
        <dbReference type="Pfam" id="PF00389"/>
    </source>
</evidence>
<evidence type="ECO:0000256" key="2">
    <source>
        <dbReference type="ARBA" id="ARBA00023002"/>
    </source>
</evidence>
<comment type="caution">
    <text evidence="7">The sequence shown here is derived from an EMBL/GenBank/DDBJ whole genome shotgun (WGS) entry which is preliminary data.</text>
</comment>
<evidence type="ECO:0000256" key="1">
    <source>
        <dbReference type="ARBA" id="ARBA00005854"/>
    </source>
</evidence>
<keyword evidence="3" id="KW-0520">NAD</keyword>
<dbReference type="PANTHER" id="PTHR42789:SF1">
    <property type="entry name" value="D-ISOMER SPECIFIC 2-HYDROXYACID DEHYDROGENASE FAMILY PROTEIN (AFU_ORTHOLOGUE AFUA_6G10090)"/>
    <property type="match status" value="1"/>
</dbReference>
<sequence length="345" mass="37394">MPMTQAKRVVRSDLWLNPVFDARLAQEQDISLGVFPVRGNPAAAWDMLAGAHVYHVSAAKDELPQEWFATGELIARCPRLFCVSSSGAGYDTVDVPACTAAGIAVVNQAGGNAVSVAEHTLAMMLGVSRRMVEGDRRIRREIGYAREDVMGHEISGRTIGLVGIGHIGTRVAALARAFGMQVVAFDPHLTPEEIERRGAQPVSFEALLAQSDFVSLHCPRDASTLKMMNADTFARMKRGAIFITTARGGIHDEAALVQALRSGHLAGAGVDVWDQEPPPLDHPLLSMDNVYATFHVAGVTHEARRNMGAISAQQIVDVLAGERPPRLINPEVWPAFEKRRARILS</sequence>
<dbReference type="InterPro" id="IPR036291">
    <property type="entry name" value="NAD(P)-bd_dom_sf"/>
</dbReference>
<comment type="similarity">
    <text evidence="1 4">Belongs to the D-isomer specific 2-hydroxyacid dehydrogenase family.</text>
</comment>
<feature type="domain" description="D-isomer specific 2-hydroxyacid dehydrogenase catalytic" evidence="5">
    <location>
        <begin position="70"/>
        <end position="329"/>
    </location>
</feature>